<reference evidence="3 4" key="1">
    <citation type="submission" date="2019-04" db="EMBL/GenBank/DDBJ databases">
        <authorList>
            <consortium name="Pathogen Informatics"/>
        </authorList>
    </citation>
    <scope>NUCLEOTIDE SEQUENCE [LARGE SCALE GENOMIC DNA]</scope>
    <source>
        <strain evidence="3 4">GPSC535</strain>
    </source>
</reference>
<dbReference type="PROSITE" id="PS51170">
    <property type="entry name" value="CW"/>
    <property type="match status" value="2"/>
</dbReference>
<evidence type="ECO:0000256" key="2">
    <source>
        <dbReference type="PROSITE-ProRule" id="PRU00591"/>
    </source>
</evidence>
<dbReference type="Pfam" id="PF19127">
    <property type="entry name" value="Choline_bind_3"/>
    <property type="match status" value="1"/>
</dbReference>
<gene>
    <name evidence="3" type="primary">lytA_5</name>
    <name evidence="3" type="ORF">SAMEA3389245_01276</name>
</gene>
<dbReference type="Proteomes" id="UP000405447">
    <property type="component" value="Unassembled WGS sequence"/>
</dbReference>
<dbReference type="InterPro" id="IPR018337">
    <property type="entry name" value="Cell_wall/Cho-bd_repeat"/>
</dbReference>
<protein>
    <submittedName>
        <fullName evidence="3">Lytic amidase (N-acetylmuramoyl-L-alanine amidase)</fullName>
        <ecNumber evidence="3">3.5.1.28</ecNumber>
    </submittedName>
</protein>
<proteinExistence type="predicted"/>
<dbReference type="Gene3D" id="2.10.270.10">
    <property type="entry name" value="Cholin Binding"/>
    <property type="match status" value="1"/>
</dbReference>
<accession>A0AAQ2VZ30</accession>
<comment type="caution">
    <text evidence="3">The sequence shown here is derived from an EMBL/GenBank/DDBJ whole genome shotgun (WGS) entry which is preliminary data.</text>
</comment>
<name>A0AAQ2VZ30_STREE</name>
<dbReference type="GO" id="GO:0008745">
    <property type="term" value="F:N-acetylmuramoyl-L-alanine amidase activity"/>
    <property type="evidence" value="ECO:0007669"/>
    <property type="project" value="UniProtKB-EC"/>
</dbReference>
<evidence type="ECO:0000256" key="1">
    <source>
        <dbReference type="ARBA" id="ARBA00022737"/>
    </source>
</evidence>
<dbReference type="AlphaFoldDB" id="A0AAQ2VZ30"/>
<feature type="repeat" description="Cell wall-binding" evidence="2">
    <location>
        <begin position="24"/>
        <end position="43"/>
    </location>
</feature>
<evidence type="ECO:0000313" key="4">
    <source>
        <dbReference type="Proteomes" id="UP000405447"/>
    </source>
</evidence>
<feature type="repeat" description="Cell wall-binding" evidence="2">
    <location>
        <begin position="3"/>
        <end position="23"/>
    </location>
</feature>
<keyword evidence="1" id="KW-0677">Repeat</keyword>
<organism evidence="3 4">
    <name type="scientific">Streptococcus pneumoniae</name>
    <dbReference type="NCBI Taxonomy" id="1313"/>
    <lineage>
        <taxon>Bacteria</taxon>
        <taxon>Bacillati</taxon>
        <taxon>Bacillota</taxon>
        <taxon>Bacilli</taxon>
        <taxon>Lactobacillales</taxon>
        <taxon>Streptococcaceae</taxon>
        <taxon>Streptococcus</taxon>
    </lineage>
</organism>
<sequence>MLADRWKKHTDGNWYWFDNSGEMATGWKKIADKWYYFDVEGAMKTGWVKYKDTWYYLDAKEGAMVSNAFIQSADGTGWYYLKPDGTLADKPEFTVEPDGLITVK</sequence>
<dbReference type="EC" id="3.5.1.28" evidence="3"/>
<dbReference type="EMBL" id="CABCSJ010000005">
    <property type="protein sequence ID" value="VST69629.1"/>
    <property type="molecule type" value="Genomic_DNA"/>
</dbReference>
<dbReference type="SUPFAM" id="SSF69360">
    <property type="entry name" value="Cell wall binding repeat"/>
    <property type="match status" value="1"/>
</dbReference>
<keyword evidence="3" id="KW-0378">Hydrolase</keyword>
<dbReference type="Pfam" id="PF01473">
    <property type="entry name" value="Choline_bind_1"/>
    <property type="match status" value="2"/>
</dbReference>
<evidence type="ECO:0000313" key="3">
    <source>
        <dbReference type="EMBL" id="VST69629.1"/>
    </source>
</evidence>